<evidence type="ECO:0000313" key="1">
    <source>
        <dbReference type="EMBL" id="VFJ61834.1"/>
    </source>
</evidence>
<organism evidence="1">
    <name type="scientific">Candidatus Kentrum sp. FW</name>
    <dbReference type="NCBI Taxonomy" id="2126338"/>
    <lineage>
        <taxon>Bacteria</taxon>
        <taxon>Pseudomonadati</taxon>
        <taxon>Pseudomonadota</taxon>
        <taxon>Gammaproteobacteria</taxon>
        <taxon>Candidatus Kentrum</taxon>
    </lineage>
</organism>
<reference evidence="1" key="1">
    <citation type="submission" date="2019-02" db="EMBL/GenBank/DDBJ databases">
        <authorList>
            <person name="Gruber-Vodicka R. H."/>
            <person name="Seah K. B. B."/>
        </authorList>
    </citation>
    <scope>NUCLEOTIDE SEQUENCE</scope>
    <source>
        <strain evidence="1">BECK_BZ15</strain>
    </source>
</reference>
<gene>
    <name evidence="1" type="ORF">BECKFW1821A_GA0114235_11186</name>
</gene>
<protein>
    <submittedName>
        <fullName evidence="1">Uncharacterized protein</fullName>
    </submittedName>
</protein>
<name>A0A450T5U9_9GAMM</name>
<proteinExistence type="predicted"/>
<dbReference type="AlphaFoldDB" id="A0A450T5U9"/>
<sequence length="68" mass="7499">MLTTEKLHPQFVMDTIGNRTAVILPFGEYNALLADLDDLATVAERVDETGIPHAEVVAQLRKDGYLSD</sequence>
<dbReference type="EMBL" id="CAADEW010000118">
    <property type="protein sequence ID" value="VFJ61834.1"/>
    <property type="molecule type" value="Genomic_DNA"/>
</dbReference>
<accession>A0A450T5U9</accession>